<sequence length="77" mass="8654">MATEAKFLTVKETAETLGVSPNTVRAWGSSGKLPEYRHPLNNYRLFKQADVERLRSKIAEPVLQSKPKVKSKKRGGK</sequence>
<evidence type="ECO:0000313" key="3">
    <source>
        <dbReference type="Proteomes" id="UP001202961"/>
    </source>
</evidence>
<dbReference type="Pfam" id="PF12728">
    <property type="entry name" value="HTH_17"/>
    <property type="match status" value="1"/>
</dbReference>
<protein>
    <submittedName>
        <fullName evidence="2">Helix-turn-helix domain-containing protein</fullName>
    </submittedName>
</protein>
<dbReference type="PROSITE" id="PS50937">
    <property type="entry name" value="HTH_MERR_2"/>
    <property type="match status" value="1"/>
</dbReference>
<proteinExistence type="predicted"/>
<organism evidence="2 3">
    <name type="scientific">Aporhodopirellula aestuarii</name>
    <dbReference type="NCBI Taxonomy" id="2950107"/>
    <lineage>
        <taxon>Bacteria</taxon>
        <taxon>Pseudomonadati</taxon>
        <taxon>Planctomycetota</taxon>
        <taxon>Planctomycetia</taxon>
        <taxon>Pirellulales</taxon>
        <taxon>Pirellulaceae</taxon>
        <taxon>Aporhodopirellula</taxon>
    </lineage>
</organism>
<evidence type="ECO:0000259" key="1">
    <source>
        <dbReference type="PROSITE" id="PS50937"/>
    </source>
</evidence>
<comment type="caution">
    <text evidence="2">The sequence shown here is derived from an EMBL/GenBank/DDBJ whole genome shotgun (WGS) entry which is preliminary data.</text>
</comment>
<dbReference type="Proteomes" id="UP001202961">
    <property type="component" value="Unassembled WGS sequence"/>
</dbReference>
<dbReference type="Gene3D" id="1.10.1660.10">
    <property type="match status" value="1"/>
</dbReference>
<dbReference type="InterPro" id="IPR010093">
    <property type="entry name" value="SinI_DNA-bd"/>
</dbReference>
<dbReference type="RefSeq" id="WP_250929725.1">
    <property type="nucleotide sequence ID" value="NZ_JAMQBK010000039.1"/>
</dbReference>
<dbReference type="NCBIfam" id="TIGR01764">
    <property type="entry name" value="excise"/>
    <property type="match status" value="1"/>
</dbReference>
<evidence type="ECO:0000313" key="2">
    <source>
        <dbReference type="EMBL" id="MCM2372100.1"/>
    </source>
</evidence>
<dbReference type="SUPFAM" id="SSF46955">
    <property type="entry name" value="Putative DNA-binding domain"/>
    <property type="match status" value="1"/>
</dbReference>
<keyword evidence="3" id="KW-1185">Reference proteome</keyword>
<gene>
    <name evidence="2" type="ORF">NB063_15955</name>
</gene>
<reference evidence="2 3" key="1">
    <citation type="journal article" date="2022" name="Syst. Appl. Microbiol.">
        <title>Rhodopirellula aestuarii sp. nov., a novel member of the genus Rhodopirellula isolated from brackish sediments collected in the Tagus River estuary, Portugal.</title>
        <authorList>
            <person name="Vitorino I.R."/>
            <person name="Klimek D."/>
            <person name="Calusinska M."/>
            <person name="Lobo-da-Cunha A."/>
            <person name="Vasconcelos V."/>
            <person name="Lage O.M."/>
        </authorList>
    </citation>
    <scope>NUCLEOTIDE SEQUENCE [LARGE SCALE GENOMIC DNA]</scope>
    <source>
        <strain evidence="2 3">ICT_H3.1</strain>
    </source>
</reference>
<feature type="domain" description="HTH merR-type" evidence="1">
    <location>
        <begin position="7"/>
        <end position="55"/>
    </location>
</feature>
<dbReference type="InterPro" id="IPR000551">
    <property type="entry name" value="MerR-type_HTH_dom"/>
</dbReference>
<dbReference type="InterPro" id="IPR041657">
    <property type="entry name" value="HTH_17"/>
</dbReference>
<dbReference type="CDD" id="cd04761">
    <property type="entry name" value="HTH_MerR-SF"/>
    <property type="match status" value="1"/>
</dbReference>
<name>A0ABT0U6D4_9BACT</name>
<dbReference type="EMBL" id="JAMQBK010000039">
    <property type="protein sequence ID" value="MCM2372100.1"/>
    <property type="molecule type" value="Genomic_DNA"/>
</dbReference>
<dbReference type="InterPro" id="IPR009061">
    <property type="entry name" value="DNA-bd_dom_put_sf"/>
</dbReference>
<accession>A0ABT0U6D4</accession>